<dbReference type="AlphaFoldDB" id="A0A564Z0E0"/>
<evidence type="ECO:0000313" key="5">
    <source>
        <dbReference type="Proteomes" id="UP000321570"/>
    </source>
</evidence>
<evidence type="ECO:0000313" key="3">
    <source>
        <dbReference type="EMBL" id="VUZ40709.1"/>
    </source>
</evidence>
<dbReference type="EMBL" id="CABIJS010000041">
    <property type="protein sequence ID" value="VUZ40703.1"/>
    <property type="molecule type" value="Genomic_DNA"/>
</dbReference>
<dbReference type="EMBL" id="CABIJS010000041">
    <property type="protein sequence ID" value="VUZ40709.1"/>
    <property type="molecule type" value="Genomic_DNA"/>
</dbReference>
<keyword evidence="5" id="KW-1185">Reference proteome</keyword>
<accession>A0A564Z0E0</accession>
<protein>
    <submittedName>
        <fullName evidence="4">Uncharacterized protein</fullName>
    </submittedName>
</protein>
<name>A0A564Z0E0_HYMDI</name>
<gene>
    <name evidence="4" type="ORF">WMSIL1_LOCUS10968</name>
    <name evidence="2" type="ORF">WMSIL1_LOCUS1703</name>
    <name evidence="3" type="ORF">WMSIL1_LOCUS1704</name>
</gene>
<reference evidence="4 5" key="1">
    <citation type="submission" date="2019-07" db="EMBL/GenBank/DDBJ databases">
        <authorList>
            <person name="Jastrzebski P J."/>
            <person name="Paukszto L."/>
            <person name="Jastrzebski P J."/>
        </authorList>
    </citation>
    <scope>NUCLEOTIDE SEQUENCE [LARGE SCALE GENOMIC DNA]</scope>
    <source>
        <strain evidence="4 5">WMS-il1</strain>
    </source>
</reference>
<proteinExistence type="predicted"/>
<feature type="region of interest" description="Disordered" evidence="1">
    <location>
        <begin position="1"/>
        <end position="29"/>
    </location>
</feature>
<sequence length="126" mass="14226">MGKHLNTELSNSPTKEEGQMNVENKARASTGSLSRRLLDVHREYLHLEHWIVYVTLKQSLLSLEILQKSLLLCPDTWIPVVVNSEPLFAFTAPPSPSHPLILHLIPRMSNEKLLSQDVFSGSLFVV</sequence>
<dbReference type="EMBL" id="CABIJS010000499">
    <property type="protein sequence ID" value="VUZ52423.1"/>
    <property type="molecule type" value="Genomic_DNA"/>
</dbReference>
<organism evidence="4 5">
    <name type="scientific">Hymenolepis diminuta</name>
    <name type="common">Rat tapeworm</name>
    <dbReference type="NCBI Taxonomy" id="6216"/>
    <lineage>
        <taxon>Eukaryota</taxon>
        <taxon>Metazoa</taxon>
        <taxon>Spiralia</taxon>
        <taxon>Lophotrochozoa</taxon>
        <taxon>Platyhelminthes</taxon>
        <taxon>Cestoda</taxon>
        <taxon>Eucestoda</taxon>
        <taxon>Cyclophyllidea</taxon>
        <taxon>Hymenolepididae</taxon>
        <taxon>Hymenolepis</taxon>
    </lineage>
</organism>
<evidence type="ECO:0000256" key="1">
    <source>
        <dbReference type="SAM" id="MobiDB-lite"/>
    </source>
</evidence>
<evidence type="ECO:0000313" key="4">
    <source>
        <dbReference type="EMBL" id="VUZ52423.1"/>
    </source>
</evidence>
<evidence type="ECO:0000313" key="2">
    <source>
        <dbReference type="EMBL" id="VUZ40703.1"/>
    </source>
</evidence>
<dbReference type="Proteomes" id="UP000321570">
    <property type="component" value="Unassembled WGS sequence"/>
</dbReference>